<dbReference type="InterPro" id="IPR014758">
    <property type="entry name" value="Met-tRNA_synth"/>
</dbReference>
<comment type="subunit">
    <text evidence="11">Monomer.</text>
</comment>
<dbReference type="GO" id="GO:0006431">
    <property type="term" value="P:methionyl-tRNA aminoacylation"/>
    <property type="evidence" value="ECO:0007669"/>
    <property type="project" value="UniProtKB-UniRule"/>
</dbReference>
<dbReference type="Proteomes" id="UP000036771">
    <property type="component" value="Unassembled WGS sequence"/>
</dbReference>
<dbReference type="CDD" id="cd00814">
    <property type="entry name" value="MetRS_core"/>
    <property type="match status" value="1"/>
</dbReference>
<evidence type="ECO:0000256" key="8">
    <source>
        <dbReference type="ARBA" id="ARBA00022917"/>
    </source>
</evidence>
<dbReference type="InterPro" id="IPR023457">
    <property type="entry name" value="Met-tRNA_synth_2"/>
</dbReference>
<evidence type="ECO:0000256" key="2">
    <source>
        <dbReference type="ARBA" id="ARBA00003314"/>
    </source>
</evidence>
<keyword evidence="9 11" id="KW-0030">Aminoacyl-tRNA synthetase</keyword>
<comment type="function">
    <text evidence="2 11">Is required not only for elongation of protein synthesis but also for the initiation of all mRNA translation through initiator tRNA(fMet) aminoacylation.</text>
</comment>
<dbReference type="InterPro" id="IPR009080">
    <property type="entry name" value="tRNAsynth_Ia_anticodon-bd"/>
</dbReference>
<dbReference type="InterPro" id="IPR033911">
    <property type="entry name" value="MetRS_core"/>
</dbReference>
<feature type="domain" description="tRNA synthetases class I catalytic" evidence="12">
    <location>
        <begin position="15"/>
        <end position="136"/>
    </location>
</feature>
<feature type="domain" description="Methionyl/Leucyl tRNA synthetase" evidence="13">
    <location>
        <begin position="141"/>
        <end position="360"/>
    </location>
</feature>
<comment type="similarity">
    <text evidence="11">Belongs to the class-I aminoacyl-tRNA synthetase family. MetG type 2B subfamily.</text>
</comment>
<dbReference type="InterPro" id="IPR032678">
    <property type="entry name" value="tRNA-synt_1_cat_dom"/>
</dbReference>
<evidence type="ECO:0000256" key="1">
    <source>
        <dbReference type="ARBA" id="ARBA00001947"/>
    </source>
</evidence>
<evidence type="ECO:0000259" key="14">
    <source>
        <dbReference type="Pfam" id="PF19303"/>
    </source>
</evidence>
<keyword evidence="4" id="KW-0479">Metal-binding</keyword>
<evidence type="ECO:0000313" key="16">
    <source>
        <dbReference type="Proteomes" id="UP000036771"/>
    </source>
</evidence>
<dbReference type="InterPro" id="IPR014729">
    <property type="entry name" value="Rossmann-like_a/b/a_fold"/>
</dbReference>
<dbReference type="PANTHER" id="PTHR43326">
    <property type="entry name" value="METHIONYL-TRNA SYNTHETASE"/>
    <property type="match status" value="1"/>
</dbReference>
<dbReference type="Gene3D" id="3.40.50.620">
    <property type="entry name" value="HUPs"/>
    <property type="match status" value="1"/>
</dbReference>
<keyword evidence="7 11" id="KW-0067">ATP-binding</keyword>
<dbReference type="GO" id="GO:0005524">
    <property type="term" value="F:ATP binding"/>
    <property type="evidence" value="ECO:0007669"/>
    <property type="project" value="UniProtKB-UniRule"/>
</dbReference>
<dbReference type="HAMAP" id="MF_01228">
    <property type="entry name" value="Met_tRNA_synth_type2"/>
    <property type="match status" value="1"/>
</dbReference>
<dbReference type="PRINTS" id="PR01041">
    <property type="entry name" value="TRNASYNTHMET"/>
</dbReference>
<dbReference type="GO" id="GO:0005737">
    <property type="term" value="C:cytoplasm"/>
    <property type="evidence" value="ECO:0007669"/>
    <property type="project" value="UniProtKB-SubCell"/>
</dbReference>
<dbReference type="CDD" id="cd07957">
    <property type="entry name" value="Anticodon_Ia_Met"/>
    <property type="match status" value="1"/>
</dbReference>
<dbReference type="AlphaFoldDB" id="A0A0K8MFJ1"/>
<dbReference type="Gene3D" id="2.170.220.10">
    <property type="match status" value="1"/>
</dbReference>
<dbReference type="SUPFAM" id="SSF47323">
    <property type="entry name" value="Anticodon-binding domain of a subclass of class I aminoacyl-tRNA synthetases"/>
    <property type="match status" value="1"/>
</dbReference>
<keyword evidence="11" id="KW-0963">Cytoplasm</keyword>
<keyword evidence="6" id="KW-0862">Zinc</keyword>
<evidence type="ECO:0000259" key="13">
    <source>
        <dbReference type="Pfam" id="PF09334"/>
    </source>
</evidence>
<evidence type="ECO:0000256" key="3">
    <source>
        <dbReference type="ARBA" id="ARBA00022598"/>
    </source>
</evidence>
<sequence length="510" mass="58135">MNTQKYYVTTPIYYVNDVPHIGHAYTTIAADVLARFKRLDGYDVFFMTGTDEHGQKVEKAAQQAGLSPKELVDRVSQAFQNLYPILDASPDVFMRTTEKRHIHAAQTLWKKLEEKGHIYKSVYAGWYAIRDEAFYGEKELIDGKAPTGAPVEWIEEPSYFFRLSAWQEPLLKFYQGNPDFISPASRRNEVIRFVEGGLRDLSVSRSALKWGVPVPSDESHVMYVWLDALTVYLTALGYPDDFSEERQKLWSESLHLVGKDILRFHAVYWPAFLLAAGLNPPKKVFAHGWWTQSGEKMSKSLGNVIDPVDLIAQYGSDQIRYFLVREVPFGQDGDFSETAFIRRINSDLANDFGNLSQRVLSFIQKNAEAMIPVPAIFTKEDEELLDAARQMIDKLRKHADEQALSRMCEVLWETVGLANRYIDGQEPWTLKKTNPQRMKTVLYVLAEVLRYLGILSSPIIPKAAKKLLAQLNIPEDQQTISSLEKHLLATGSKLPIPEGLFPRVQTEIIQ</sequence>
<evidence type="ECO:0000256" key="7">
    <source>
        <dbReference type="ARBA" id="ARBA00022840"/>
    </source>
</evidence>
<comment type="caution">
    <text evidence="15">The sequence shown here is derived from an EMBL/GenBank/DDBJ whole genome shotgun (WGS) entry which is preliminary data.</text>
</comment>
<comment type="catalytic activity">
    <reaction evidence="10 11">
        <text>tRNA(Met) + L-methionine + ATP = L-methionyl-tRNA(Met) + AMP + diphosphate</text>
        <dbReference type="Rhea" id="RHEA:13481"/>
        <dbReference type="Rhea" id="RHEA-COMP:9667"/>
        <dbReference type="Rhea" id="RHEA-COMP:9698"/>
        <dbReference type="ChEBI" id="CHEBI:30616"/>
        <dbReference type="ChEBI" id="CHEBI:33019"/>
        <dbReference type="ChEBI" id="CHEBI:57844"/>
        <dbReference type="ChEBI" id="CHEBI:78442"/>
        <dbReference type="ChEBI" id="CHEBI:78530"/>
        <dbReference type="ChEBI" id="CHEBI:456215"/>
        <dbReference type="EC" id="6.1.1.10"/>
    </reaction>
</comment>
<comment type="caution">
    <text evidence="11">Lacks conserved residue(s) required for the propagation of feature annotation.</text>
</comment>
<evidence type="ECO:0000256" key="5">
    <source>
        <dbReference type="ARBA" id="ARBA00022741"/>
    </source>
</evidence>
<dbReference type="NCBIfam" id="TIGR00398">
    <property type="entry name" value="metG"/>
    <property type="match status" value="1"/>
</dbReference>
<reference evidence="15 16" key="1">
    <citation type="submission" date="2015-03" db="EMBL/GenBank/DDBJ databases">
        <title>Caedibacter varicaedens, whole genome shotgun sequence.</title>
        <authorList>
            <person name="Suzuki H."/>
            <person name="Dapper A.L."/>
            <person name="Gibson A.K."/>
            <person name="Jackson C."/>
            <person name="Lee H."/>
            <person name="Pejaver V.R."/>
            <person name="Doak T."/>
            <person name="Lynch M."/>
        </authorList>
    </citation>
    <scope>NUCLEOTIDE SEQUENCE [LARGE SCALE GENOMIC DNA]</scope>
</reference>
<dbReference type="GO" id="GO:0046872">
    <property type="term" value="F:metal ion binding"/>
    <property type="evidence" value="ECO:0007669"/>
    <property type="project" value="UniProtKB-KW"/>
</dbReference>
<evidence type="ECO:0000256" key="11">
    <source>
        <dbReference type="HAMAP-Rule" id="MF_01228"/>
    </source>
</evidence>
<evidence type="ECO:0000313" key="15">
    <source>
        <dbReference type="EMBL" id="GAO98654.1"/>
    </source>
</evidence>
<evidence type="ECO:0000259" key="12">
    <source>
        <dbReference type="Pfam" id="PF01406"/>
    </source>
</evidence>
<keyword evidence="16" id="KW-1185">Reference proteome</keyword>
<organism evidence="15 16">
    <name type="scientific">Caedimonas varicaedens</name>
    <dbReference type="NCBI Taxonomy" id="1629334"/>
    <lineage>
        <taxon>Bacteria</taxon>
        <taxon>Pseudomonadati</taxon>
        <taxon>Pseudomonadota</taxon>
        <taxon>Alphaproteobacteria</taxon>
        <taxon>Holosporales</taxon>
        <taxon>Caedimonadaceae</taxon>
        <taxon>Caedimonas</taxon>
    </lineage>
</organism>
<name>A0A0K8MFJ1_9PROT</name>
<dbReference type="FunFam" id="2.170.220.10:FF:000001">
    <property type="entry name" value="methionine--tRNA ligase, mitochondrial"/>
    <property type="match status" value="1"/>
</dbReference>
<evidence type="ECO:0000256" key="9">
    <source>
        <dbReference type="ARBA" id="ARBA00023146"/>
    </source>
</evidence>
<comment type="subcellular location">
    <subcellularLocation>
        <location evidence="11">Cytoplasm</location>
    </subcellularLocation>
</comment>
<feature type="domain" description="Methionyl-tRNA synthetase anticodon-binding" evidence="14">
    <location>
        <begin position="372"/>
        <end position="507"/>
    </location>
</feature>
<dbReference type="EMBL" id="BBVC01000075">
    <property type="protein sequence ID" value="GAO98654.1"/>
    <property type="molecule type" value="Genomic_DNA"/>
</dbReference>
<dbReference type="InterPro" id="IPR015413">
    <property type="entry name" value="Methionyl/Leucyl_tRNA_Synth"/>
</dbReference>
<dbReference type="SUPFAM" id="SSF52374">
    <property type="entry name" value="Nucleotidylyl transferase"/>
    <property type="match status" value="1"/>
</dbReference>
<dbReference type="Pfam" id="PF19303">
    <property type="entry name" value="Anticodon_3"/>
    <property type="match status" value="1"/>
</dbReference>
<dbReference type="STRING" id="1629334.Cva_01318"/>
<protein>
    <recommendedName>
        <fullName evidence="11">Methionine--tRNA ligase</fullName>
        <ecNumber evidence="11">6.1.1.10</ecNumber>
    </recommendedName>
    <alternativeName>
        <fullName evidence="11">Methionyl-tRNA synthetase</fullName>
        <shortName evidence="11">MetRS</shortName>
    </alternativeName>
</protein>
<dbReference type="Gene3D" id="1.10.730.10">
    <property type="entry name" value="Isoleucyl-tRNA Synthetase, Domain 1"/>
    <property type="match status" value="1"/>
</dbReference>
<keyword evidence="3 11" id="KW-0436">Ligase</keyword>
<feature type="short sequence motif" description="'HIGH' region" evidence="11">
    <location>
        <begin position="13"/>
        <end position="23"/>
    </location>
</feature>
<gene>
    <name evidence="11 15" type="primary">metG</name>
    <name evidence="15" type="ORF">Cva_01318</name>
</gene>
<comment type="cofactor">
    <cofactor evidence="1">
        <name>Zn(2+)</name>
        <dbReference type="ChEBI" id="CHEBI:29105"/>
    </cofactor>
</comment>
<dbReference type="InterPro" id="IPR041872">
    <property type="entry name" value="Anticodon_Met"/>
</dbReference>
<dbReference type="PANTHER" id="PTHR43326:SF1">
    <property type="entry name" value="METHIONINE--TRNA LIGASE, MITOCHONDRIAL"/>
    <property type="match status" value="1"/>
</dbReference>
<proteinExistence type="inferred from homology"/>
<evidence type="ECO:0000256" key="6">
    <source>
        <dbReference type="ARBA" id="ARBA00022833"/>
    </source>
</evidence>
<evidence type="ECO:0000256" key="4">
    <source>
        <dbReference type="ARBA" id="ARBA00022723"/>
    </source>
</evidence>
<dbReference type="GO" id="GO:0004825">
    <property type="term" value="F:methionine-tRNA ligase activity"/>
    <property type="evidence" value="ECO:0007669"/>
    <property type="project" value="UniProtKB-UniRule"/>
</dbReference>
<keyword evidence="5 11" id="KW-0547">Nucleotide-binding</keyword>
<dbReference type="Pfam" id="PF01406">
    <property type="entry name" value="tRNA-synt_1e"/>
    <property type="match status" value="1"/>
</dbReference>
<accession>A0A0K8MFJ1</accession>
<dbReference type="Pfam" id="PF09334">
    <property type="entry name" value="tRNA-synt_1g"/>
    <property type="match status" value="1"/>
</dbReference>
<feature type="short sequence motif" description="'KMSKS' region" evidence="11">
    <location>
        <begin position="296"/>
        <end position="300"/>
    </location>
</feature>
<keyword evidence="8 11" id="KW-0648">Protein biosynthesis</keyword>
<evidence type="ECO:0000256" key="10">
    <source>
        <dbReference type="ARBA" id="ARBA00047364"/>
    </source>
</evidence>
<dbReference type="EC" id="6.1.1.10" evidence="11"/>
<dbReference type="NCBIfam" id="NF008900">
    <property type="entry name" value="PRK12267.1"/>
    <property type="match status" value="1"/>
</dbReference>